<feature type="domain" description="VWFD" evidence="11">
    <location>
        <begin position="1342"/>
        <end position="1518"/>
    </location>
</feature>
<dbReference type="PROSITE" id="PS51233">
    <property type="entry name" value="VWFD"/>
    <property type="match status" value="1"/>
</dbReference>
<keyword evidence="4 7" id="KW-1015">Disulfide bond</keyword>
<dbReference type="InterPro" id="IPR001846">
    <property type="entry name" value="VWF_type-D"/>
</dbReference>
<evidence type="ECO:0000256" key="2">
    <source>
        <dbReference type="ARBA" id="ARBA00022729"/>
    </source>
</evidence>
<dbReference type="Gene3D" id="2.20.90.10">
    <property type="entry name" value="Vitellinogen, beta-sheet shell domain"/>
    <property type="match status" value="1"/>
</dbReference>
<name>A0A674F6F9_SALTR</name>
<dbReference type="GO" id="GO:0005319">
    <property type="term" value="F:lipid transporter activity"/>
    <property type="evidence" value="ECO:0007669"/>
    <property type="project" value="InterPro"/>
</dbReference>
<dbReference type="SMART" id="SM00216">
    <property type="entry name" value="VWD"/>
    <property type="match status" value="1"/>
</dbReference>
<protein>
    <submittedName>
        <fullName evidence="12">Vitellogenin</fullName>
    </submittedName>
</protein>
<evidence type="ECO:0000256" key="5">
    <source>
        <dbReference type="ARBA" id="ARBA00023180"/>
    </source>
</evidence>
<keyword evidence="2 9" id="KW-0732">Signal</keyword>
<dbReference type="InterPro" id="IPR037088">
    <property type="entry name" value="Vitellinogen_b-sht_shell_sf"/>
</dbReference>
<reference evidence="12" key="1">
    <citation type="submission" date="2025-08" db="UniProtKB">
        <authorList>
            <consortium name="Ensembl"/>
        </authorList>
    </citation>
    <scope>IDENTIFICATION</scope>
</reference>
<dbReference type="SMART" id="SM01169">
    <property type="entry name" value="DUF1943"/>
    <property type="match status" value="1"/>
</dbReference>
<dbReference type="GeneTree" id="ENSGT00530000064273"/>
<dbReference type="InterPro" id="IPR011030">
    <property type="entry name" value="Lipovitellin_superhlx_dom"/>
</dbReference>
<evidence type="ECO:0000256" key="4">
    <source>
        <dbReference type="ARBA" id="ARBA00023157"/>
    </source>
</evidence>
<evidence type="ECO:0000313" key="12">
    <source>
        <dbReference type="Ensembl" id="ENSSTUP00000115858.1"/>
    </source>
</evidence>
<feature type="disulfide bond" evidence="7">
    <location>
        <begin position="197"/>
        <end position="200"/>
    </location>
</feature>
<feature type="signal peptide" evidence="9">
    <location>
        <begin position="1"/>
        <end position="19"/>
    </location>
</feature>
<dbReference type="GO" id="GO:0071391">
    <property type="term" value="P:cellular response to estrogen stimulus"/>
    <property type="evidence" value="ECO:0007669"/>
    <property type="project" value="TreeGrafter"/>
</dbReference>
<evidence type="ECO:0000256" key="6">
    <source>
        <dbReference type="ARBA" id="ARBA00057087"/>
    </source>
</evidence>
<dbReference type="PANTHER" id="PTHR23345:SF9">
    <property type="entry name" value="VITELLOGENIN-RELATED"/>
    <property type="match status" value="1"/>
</dbReference>
<dbReference type="Gene3D" id="2.30.230.10">
    <property type="entry name" value="Lipovitellin, beta-sheet shell regions, chain A"/>
    <property type="match status" value="1"/>
</dbReference>
<dbReference type="SMART" id="SM01170">
    <property type="entry name" value="DUF1944"/>
    <property type="match status" value="1"/>
</dbReference>
<dbReference type="PANTHER" id="PTHR23345">
    <property type="entry name" value="VITELLOGENIN-RELATED"/>
    <property type="match status" value="1"/>
</dbReference>
<dbReference type="PROSITE" id="PS51211">
    <property type="entry name" value="VITELLOGENIN"/>
    <property type="match status" value="1"/>
</dbReference>
<feature type="disulfide bond" evidence="7">
    <location>
        <begin position="155"/>
        <end position="181"/>
    </location>
</feature>
<keyword evidence="13" id="KW-1185">Reference proteome</keyword>
<proteinExistence type="predicted"/>
<evidence type="ECO:0000256" key="3">
    <source>
        <dbReference type="ARBA" id="ARBA00022761"/>
    </source>
</evidence>
<evidence type="ECO:0000256" key="9">
    <source>
        <dbReference type="SAM" id="SignalP"/>
    </source>
</evidence>
<keyword evidence="5" id="KW-0325">Glycoprotein</keyword>
<dbReference type="InterPro" id="IPR015816">
    <property type="entry name" value="Vitellinogen_b-sht_N"/>
</dbReference>
<comment type="caution">
    <text evidence="7">Lacks conserved residue(s) required for the propagation of feature annotation.</text>
</comment>
<dbReference type="GO" id="GO:0032355">
    <property type="term" value="P:response to estradiol"/>
    <property type="evidence" value="ECO:0007669"/>
    <property type="project" value="TreeGrafter"/>
</dbReference>
<accession>A0A674F6F9</accession>
<organism evidence="12 13">
    <name type="scientific">Salmo trutta</name>
    <name type="common">Brown trout</name>
    <dbReference type="NCBI Taxonomy" id="8032"/>
    <lineage>
        <taxon>Eukaryota</taxon>
        <taxon>Metazoa</taxon>
        <taxon>Chordata</taxon>
        <taxon>Craniata</taxon>
        <taxon>Vertebrata</taxon>
        <taxon>Euteleostomi</taxon>
        <taxon>Actinopterygii</taxon>
        <taxon>Neopterygii</taxon>
        <taxon>Teleostei</taxon>
        <taxon>Protacanthopterygii</taxon>
        <taxon>Salmoniformes</taxon>
        <taxon>Salmonidae</taxon>
        <taxon>Salmoninae</taxon>
        <taxon>Salmo</taxon>
    </lineage>
</organism>
<evidence type="ECO:0000313" key="13">
    <source>
        <dbReference type="Proteomes" id="UP000472277"/>
    </source>
</evidence>
<dbReference type="Pfam" id="PF00094">
    <property type="entry name" value="VWD"/>
    <property type="match status" value="1"/>
</dbReference>
<dbReference type="Gene3D" id="2.20.50.20">
    <property type="entry name" value="Lipovitellin. Chain A, domain 3"/>
    <property type="match status" value="2"/>
</dbReference>
<dbReference type="Ensembl" id="ENSSTUT00000123943.1">
    <property type="protein sequence ID" value="ENSSTUP00000115858.1"/>
    <property type="gene ID" value="ENSSTUG00000039656.1"/>
</dbReference>
<comment type="function">
    <text evidence="6">Precursor of the major egg-yolk proteins that are sources of nutrients during early development of oviparous organisms.</text>
</comment>
<evidence type="ECO:0000256" key="7">
    <source>
        <dbReference type="PROSITE-ProRule" id="PRU00557"/>
    </source>
</evidence>
<keyword evidence="1" id="KW-0597">Phosphoprotein</keyword>
<dbReference type="Gene3D" id="2.20.80.10">
    <property type="entry name" value="Lipovitellin-phosvitin complex, chain A, domain 4"/>
    <property type="match status" value="1"/>
</dbReference>
<dbReference type="SMART" id="SM00638">
    <property type="entry name" value="LPD_N"/>
    <property type="match status" value="1"/>
</dbReference>
<dbReference type="GO" id="GO:0045735">
    <property type="term" value="F:nutrient reservoir activity"/>
    <property type="evidence" value="ECO:0007669"/>
    <property type="project" value="UniProtKB-KW"/>
</dbReference>
<dbReference type="InterPro" id="IPR015255">
    <property type="entry name" value="Vitellinogen_open_b-sht"/>
</dbReference>
<feature type="chain" id="PRO_5025604454" evidence="9">
    <location>
        <begin position="20"/>
        <end position="1612"/>
    </location>
</feature>
<evidence type="ECO:0000256" key="8">
    <source>
        <dbReference type="SAM" id="MobiDB-lite"/>
    </source>
</evidence>
<dbReference type="InterPro" id="IPR050733">
    <property type="entry name" value="Vitellogenin/Apolipophorin"/>
</dbReference>
<dbReference type="FunFam" id="1.25.10.20:FF:000002">
    <property type="entry name" value="Vitellogenin 7"/>
    <property type="match status" value="1"/>
</dbReference>
<dbReference type="InterPro" id="IPR015258">
    <property type="entry name" value="Vitellinogen_b-sht_shell"/>
</dbReference>
<evidence type="ECO:0000256" key="1">
    <source>
        <dbReference type="ARBA" id="ARBA00022553"/>
    </source>
</evidence>
<feature type="region of interest" description="Disordered" evidence="8">
    <location>
        <begin position="1051"/>
        <end position="1093"/>
    </location>
</feature>
<dbReference type="SUPFAM" id="SSF48431">
    <property type="entry name" value="Lipovitellin-phosvitin complex, superhelical domain"/>
    <property type="match status" value="1"/>
</dbReference>
<dbReference type="InterPro" id="IPR015817">
    <property type="entry name" value="Vitellinogen_open_b-sht_sub1"/>
</dbReference>
<evidence type="ECO:0000259" key="11">
    <source>
        <dbReference type="PROSITE" id="PS51233"/>
    </source>
</evidence>
<evidence type="ECO:0000259" key="10">
    <source>
        <dbReference type="PROSITE" id="PS51211"/>
    </source>
</evidence>
<sequence length="1612" mass="177450">MRAVVLALTLALVAPEFAASKTYVYKYEALLLGGLPEEGLARAGVKIISKVLISAVADNTYLLKLVNPEIFEYSGVWPKDPFVPAAKLTSALAAQFSIPIKFEYARGVVGKVFAPTAVSETVLNVHRGILNILQLNIKKTQNVYELQEAGAQGVCKTHYVISEDAKAERIHLTKSKDLNNCQERIMKDFGLAYTEKCVECQQRGKTLMGAAAYNYIMKPADSGALIMKATVTELHQFTPLNEMTGAAQMEAKQMLTFVEIKNAPITLSDANYVRRGSIRYEFATEILQIPIQLLKISNAHAQAVKILNHLVTYDTAQVHDDAPLKFMKFIQLLRMASYETIEAIWAEFKAKPAYRHWILDAVPSIGSRVAVRFIKEKFLAGDITIFETAQALVAAVHMVAADLETVKLAETHPVLREIAMLGYGTMVSKYCVEYPNCNAELPIHERVVEAVANSKFEELSMVLKVLGNAGHPASIKPITKLLPVFGTAAAALPLRVQADAVLALRNIAKREPRMVQEVAVQLFMDKALHPELRMLACIVLFETKPPMGLVTTLANILKTEENLQVASFTYSHMKSLTRSTAPDFASVAAACNVAVKMLSTKFRRLSCHFSKAIHLDAYYSPLRIGAAASAFYINNAATIFPRTVVAKARTYFAGAAADVLEVGVRTEGIQEALLKIPTVTENVDRITKMKRVIKALSDWRSLTTSKPLASIYVKFFGQEVAFANIDKPIIDQLANSPSARALGKNALKALLAGATFQYAKPLLAAEVRRIFPTAVGLPMELSFYTAAVAKAYVNVRATLTPPLPETFHVAQLLKTDIQLHAEVRPSIVMHTYAVMGVNTAFIQAAIMARVKVHTIVPAKFAAKLDIANGNFKVEAFPVSAPEHIAATFAVARNVEDVPAEIITPMIPAQGAARSAQQSREKSMMSRSSEMIYSDLPSNFKPIIKAIAVQLEDTICAERLGVKACIEYASENADFIGNTLFYNMIGKHSIHISVKPSASGPAIERLEFEVQVGPKAAEKIIKVITMNEEEEAPEGKTVLLKLKKILVPDLKNGTRTSSSSSSSRSSSSSSSSSRSRSSKSGNRRSSSSSESSSSSSRRTKVRLLFLTKLFDISVNTLMICFAVCLQDSEATSNVISRSRSSASSFHAIYKQAKFLGNTLAPKVTILLRLVRADHKKEGYQVTAYLNKATSRLQIIMAALDESDNWKLCADGVLLSKHKVTAKIAWGAECKEYNTFITAETGLVGSSPAARMRLSWDRLPKVPKAVWYIPSYLAELVPMQKDKNSEKQIQFTVVATSERTLDVILKTPTVRNIVFPTIVFSAVLFLQTSLLGKEGINEHYCFPVKCSMVGDTLTTFNNRKLEIKMPLSCYQVLAQDCTVELKFMVLLKKDHASEENHINVKISDIDVDLYPVENDVIVKVNGMEIPKDDLPYQDPSASIKIKRKGEGISLYAPSHGLQEVYFDKNSWKIKVVDWMKGQTCGLCGKADGEVRQEYSTPSGRLTKSSVSFAHSWVLPSDSCRDASECLMKFESVKLEKQVIVDDKESKCYSVEPVLRCLPGCLPVRTTPITIGFHCLPVDSNLSRSEGLSSIYEKSVDLREKAEAHVACRCSEQCI</sequence>
<reference evidence="12" key="2">
    <citation type="submission" date="2025-09" db="UniProtKB">
        <authorList>
            <consortium name="Ensembl"/>
        </authorList>
    </citation>
    <scope>IDENTIFICATION</scope>
</reference>
<dbReference type="Pfam" id="PF01347">
    <property type="entry name" value="Vitellogenin_N"/>
    <property type="match status" value="1"/>
</dbReference>
<dbReference type="SUPFAM" id="SSF56968">
    <property type="entry name" value="Lipovitellin-phosvitin complex, beta-sheet shell regions"/>
    <property type="match status" value="3"/>
</dbReference>
<dbReference type="Pfam" id="PF09172">
    <property type="entry name" value="Vit_open_b-sht"/>
    <property type="match status" value="1"/>
</dbReference>
<dbReference type="Pfam" id="PF09175">
    <property type="entry name" value="Vit_b-sht_shell"/>
    <property type="match status" value="1"/>
</dbReference>
<dbReference type="FunFam" id="2.20.80.10:FF:000001">
    <property type="entry name" value="Vitellogenin 7"/>
    <property type="match status" value="1"/>
</dbReference>
<dbReference type="FunFam" id="2.30.230.10:FF:000002">
    <property type="entry name" value="Vitellogenin 7"/>
    <property type="match status" value="1"/>
</dbReference>
<feature type="domain" description="Vitellogenin" evidence="10">
    <location>
        <begin position="17"/>
        <end position="644"/>
    </location>
</feature>
<dbReference type="InterPro" id="IPR001747">
    <property type="entry name" value="Vitellogenin_N"/>
</dbReference>
<dbReference type="FunFam" id="2.20.50.20:FF:000001">
    <property type="entry name" value="Vitellogenin 5"/>
    <property type="match status" value="1"/>
</dbReference>
<dbReference type="Gene3D" id="1.25.10.20">
    <property type="entry name" value="Vitellinogen, superhelical"/>
    <property type="match status" value="1"/>
</dbReference>
<keyword evidence="3" id="KW-0758">Storage protein</keyword>
<dbReference type="Proteomes" id="UP000472277">
    <property type="component" value="Chromosome 4"/>
</dbReference>
<gene>
    <name evidence="12" type="primary">LOC115192166</name>
</gene>
<dbReference type="InterPro" id="IPR015819">
    <property type="entry name" value="Lipid_transp_b-sht_shell"/>
</dbReference>